<accession>A0AAV3XMH7</accession>
<dbReference type="AlphaFoldDB" id="A0AAV3XMH7"/>
<evidence type="ECO:0008006" key="3">
    <source>
        <dbReference type="Google" id="ProtNLM"/>
    </source>
</evidence>
<gene>
    <name evidence="1" type="ORF">MiSe_68100</name>
</gene>
<reference evidence="1" key="1">
    <citation type="submission" date="2019-10" db="EMBL/GenBank/DDBJ databases">
        <title>Draft genome sequece of Microseira wollei NIES-4236.</title>
        <authorList>
            <person name="Yamaguchi H."/>
            <person name="Suzuki S."/>
            <person name="Kawachi M."/>
        </authorList>
    </citation>
    <scope>NUCLEOTIDE SEQUENCE</scope>
    <source>
        <strain evidence="1">NIES-4236</strain>
    </source>
</reference>
<sequence>MEKLTPEQEAQIAIIVEKWRAIALSTEPINRHARSAIKSAYALIGKEAPEIVFCPSPSDALNKLFLLHLDLLADKIEKQIVTKLVDKTGIIAELNKKQRKLVIDYLSQISSKPIKKIFIARHDLYDQLENNFGLEIVEQFYSRVMVNLGYQLHNRIIN</sequence>
<evidence type="ECO:0000313" key="1">
    <source>
        <dbReference type="EMBL" id="GET41996.1"/>
    </source>
</evidence>
<dbReference type="EMBL" id="BLAY01000144">
    <property type="protein sequence ID" value="GET41996.1"/>
    <property type="molecule type" value="Genomic_DNA"/>
</dbReference>
<comment type="caution">
    <text evidence="1">The sequence shown here is derived from an EMBL/GenBank/DDBJ whole genome shotgun (WGS) entry which is preliminary data.</text>
</comment>
<name>A0AAV3XMH7_9CYAN</name>
<keyword evidence="2" id="KW-1185">Reference proteome</keyword>
<proteinExistence type="predicted"/>
<organism evidence="1 2">
    <name type="scientific">Microseira wollei NIES-4236</name>
    <dbReference type="NCBI Taxonomy" id="2530354"/>
    <lineage>
        <taxon>Bacteria</taxon>
        <taxon>Bacillati</taxon>
        <taxon>Cyanobacteriota</taxon>
        <taxon>Cyanophyceae</taxon>
        <taxon>Oscillatoriophycideae</taxon>
        <taxon>Aerosakkonematales</taxon>
        <taxon>Aerosakkonemataceae</taxon>
        <taxon>Microseira</taxon>
    </lineage>
</organism>
<evidence type="ECO:0000313" key="2">
    <source>
        <dbReference type="Proteomes" id="UP001050975"/>
    </source>
</evidence>
<protein>
    <recommendedName>
        <fullName evidence="3">RsbT co-antagonist protein RsbRD N-terminal domain-containing protein</fullName>
    </recommendedName>
</protein>
<dbReference type="Proteomes" id="UP001050975">
    <property type="component" value="Unassembled WGS sequence"/>
</dbReference>
<dbReference type="RefSeq" id="WP_373872945.1">
    <property type="nucleotide sequence ID" value="NZ_BLAY01000144.1"/>
</dbReference>